<gene>
    <name evidence="2" type="ORF">A3Q56_05609</name>
</gene>
<reference evidence="2 3" key="1">
    <citation type="submission" date="2016-04" db="EMBL/GenBank/DDBJ databases">
        <title>The genome of Intoshia linei affirms orthonectids as highly simplified spiralians.</title>
        <authorList>
            <person name="Mikhailov K.V."/>
            <person name="Slusarev G.S."/>
            <person name="Nikitin M.A."/>
            <person name="Logacheva M.D."/>
            <person name="Penin A."/>
            <person name="Aleoshin V."/>
            <person name="Panchin Y.V."/>
        </authorList>
    </citation>
    <scope>NUCLEOTIDE SEQUENCE [LARGE SCALE GENOMIC DNA]</scope>
    <source>
        <strain evidence="2">Intl2013</strain>
        <tissue evidence="2">Whole animal</tissue>
    </source>
</reference>
<evidence type="ECO:0000256" key="1">
    <source>
        <dbReference type="SAM" id="MobiDB-lite"/>
    </source>
</evidence>
<comment type="caution">
    <text evidence="2">The sequence shown here is derived from an EMBL/GenBank/DDBJ whole genome shotgun (WGS) entry which is preliminary data.</text>
</comment>
<accession>A0A177AXG7</accession>
<protein>
    <submittedName>
        <fullName evidence="2">Uncharacterized protein</fullName>
    </submittedName>
</protein>
<feature type="region of interest" description="Disordered" evidence="1">
    <location>
        <begin position="1"/>
        <end position="22"/>
    </location>
</feature>
<dbReference type="EMBL" id="LWCA01000858">
    <property type="protein sequence ID" value="OAF66685.1"/>
    <property type="molecule type" value="Genomic_DNA"/>
</dbReference>
<evidence type="ECO:0000313" key="2">
    <source>
        <dbReference type="EMBL" id="OAF66685.1"/>
    </source>
</evidence>
<dbReference type="Proteomes" id="UP000078046">
    <property type="component" value="Unassembled WGS sequence"/>
</dbReference>
<proteinExistence type="predicted"/>
<evidence type="ECO:0000313" key="3">
    <source>
        <dbReference type="Proteomes" id="UP000078046"/>
    </source>
</evidence>
<dbReference type="AlphaFoldDB" id="A0A177AXG7"/>
<sequence>MRRSTKLFTQRLNEKPQRNNSTQMKQIIKSVQRFKDVIEEDEDEYNLNVYHISNIHSFENLPSNSARKIIQNVYKVSKNNLPNMENIADLIYSLPESFIVNATFKEYMYLKSKKTKEEIIIFYEKKLSLIKKQLENKYKNRNDAYLIVKKQLDENMQNKTNMEEILTTFSTILKVNHVVTALTYMLNKRKSRILRLSKADIPLMDKILVQIGIDFENLASIREYRMDLLNRLIELTDSNSTVIKTDNPKLSLQISSSSIEKFRSMSLSNISFQKHSETTQYNDIINGLKNLLKFEVNITQEEHKCKEIERLIGYV</sequence>
<keyword evidence="3" id="KW-1185">Reference proteome</keyword>
<organism evidence="2 3">
    <name type="scientific">Intoshia linei</name>
    <dbReference type="NCBI Taxonomy" id="1819745"/>
    <lineage>
        <taxon>Eukaryota</taxon>
        <taxon>Metazoa</taxon>
        <taxon>Spiralia</taxon>
        <taxon>Lophotrochozoa</taxon>
        <taxon>Mesozoa</taxon>
        <taxon>Orthonectida</taxon>
        <taxon>Rhopaluridae</taxon>
        <taxon>Intoshia</taxon>
    </lineage>
</organism>
<name>A0A177AXG7_9BILA</name>
<feature type="compositionally biased region" description="Polar residues" evidence="1">
    <location>
        <begin position="1"/>
        <end position="11"/>
    </location>
</feature>